<name>A0A5N5XFR8_9EURO</name>
<feature type="region of interest" description="Disordered" evidence="1">
    <location>
        <begin position="665"/>
        <end position="689"/>
    </location>
</feature>
<dbReference type="EMBL" id="ML732153">
    <property type="protein sequence ID" value="KAB8079015.1"/>
    <property type="molecule type" value="Genomic_DNA"/>
</dbReference>
<protein>
    <recommendedName>
        <fullName evidence="4">Peroxisomal membrane protein Pex17</fullName>
    </recommendedName>
</protein>
<evidence type="ECO:0008006" key="4">
    <source>
        <dbReference type="Google" id="ProtNLM"/>
    </source>
</evidence>
<dbReference type="InterPro" id="IPR055334">
    <property type="entry name" value="PEX8-like"/>
</dbReference>
<accession>A0A5N5XFR8</accession>
<dbReference type="AlphaFoldDB" id="A0A5N5XFR8"/>
<dbReference type="PANTHER" id="PTHR39214">
    <property type="entry name" value="MICROBODY (PEROXISOME) BIOGENESIS PROTEIN PEROXIN 8 (EUROFUNG)"/>
    <property type="match status" value="1"/>
</dbReference>
<dbReference type="Pfam" id="PF26001">
    <property type="entry name" value="Pex8"/>
    <property type="match status" value="1"/>
</dbReference>
<dbReference type="PANTHER" id="PTHR39214:SF1">
    <property type="entry name" value="MICROBODY (PEROXISOME) BIOGENESIS PROTEIN PEROXIN 8 (EUROFUNG)"/>
    <property type="match status" value="1"/>
</dbReference>
<dbReference type="Proteomes" id="UP000326565">
    <property type="component" value="Unassembled WGS sequence"/>
</dbReference>
<evidence type="ECO:0000313" key="2">
    <source>
        <dbReference type="EMBL" id="KAB8079015.1"/>
    </source>
</evidence>
<keyword evidence="3" id="KW-1185">Reference proteome</keyword>
<proteinExistence type="predicted"/>
<sequence length="689" mass="76028">MATARSLGALLRLLQSPSELQDAFALLPTATGLLSILGNPMNISLLASQLLVAPAIWDHAVDLHTCRKILSVFNTAAMAIIRNEESDDPRIPYTKPVKIEREAWVKAIVNGADEKSPRWRHLLLIGGVLLGFEGQDRQGLPLSVRKKLESALVTAAQLAIEELDPHNKIDGLCITMVLNYTFQLLSDFERSKLNYDRLLPVMIDAAYSSPEGLEGGYFLGTIDKDIVEAPGKRFQWPSESDTFARVAAISSSPLISVLGPLSRLIAHAVENVQDPGLVARSVDHIADFVRTLMVQWRLNKLSEVDRAEEAEFLDAESLKATIPSLWKLLRNSLYSVVIILRAVLGRVINDRILAANRSAPFLSMQALHILRNLYFITSRIGSNSSSQHIFVTLTAVDILSQYPDLSENFLRSIKPNELGCIPAHPLERYLDLYFLNTSELFTPVLTPKVSEELLISAAVPYLPAGGDNNLLEIFEAAHSVVLAVFAIPGNALLAAKHLPFYIDNLFAVFPENLSIRQFRLAFKTVLQVTAPPSPIANTQRHLPSILLEVLYDRALHASNKVLPQRAESGAESGTSQTPPLSEQAALTLSLIDGLSFLRVEDLEEWLPLTAQLINTIRESEMRAVCVERFWEALSSGEMDVERACYCVAWWSTKGGRELVLIGNDPGTAESDHQGPYMSGAVAPERESKL</sequence>
<reference evidence="2 3" key="1">
    <citation type="submission" date="2019-04" db="EMBL/GenBank/DDBJ databases">
        <title>Friends and foes A comparative genomics study of 23 Aspergillus species from section Flavi.</title>
        <authorList>
            <consortium name="DOE Joint Genome Institute"/>
            <person name="Kjaerbolling I."/>
            <person name="Vesth T."/>
            <person name="Frisvad J.C."/>
            <person name="Nybo J.L."/>
            <person name="Theobald S."/>
            <person name="Kildgaard S."/>
            <person name="Isbrandt T."/>
            <person name="Kuo A."/>
            <person name="Sato A."/>
            <person name="Lyhne E.K."/>
            <person name="Kogle M.E."/>
            <person name="Wiebenga A."/>
            <person name="Kun R.S."/>
            <person name="Lubbers R.J."/>
            <person name="Makela M.R."/>
            <person name="Barry K."/>
            <person name="Chovatia M."/>
            <person name="Clum A."/>
            <person name="Daum C."/>
            <person name="Haridas S."/>
            <person name="He G."/>
            <person name="LaButti K."/>
            <person name="Lipzen A."/>
            <person name="Mondo S."/>
            <person name="Riley R."/>
            <person name="Salamov A."/>
            <person name="Simmons B.A."/>
            <person name="Magnuson J.K."/>
            <person name="Henrissat B."/>
            <person name="Mortensen U.H."/>
            <person name="Larsen T.O."/>
            <person name="Devries R.P."/>
            <person name="Grigoriev I.V."/>
            <person name="Machida M."/>
            <person name="Baker S.E."/>
            <person name="Andersen M.R."/>
        </authorList>
    </citation>
    <scope>NUCLEOTIDE SEQUENCE [LARGE SCALE GENOMIC DNA]</scope>
    <source>
        <strain evidence="2 3">CBS 151.66</strain>
    </source>
</reference>
<gene>
    <name evidence="2" type="ORF">BDV29DRAFT_111151</name>
</gene>
<evidence type="ECO:0000256" key="1">
    <source>
        <dbReference type="SAM" id="MobiDB-lite"/>
    </source>
</evidence>
<organism evidence="2 3">
    <name type="scientific">Aspergillus leporis</name>
    <dbReference type="NCBI Taxonomy" id="41062"/>
    <lineage>
        <taxon>Eukaryota</taxon>
        <taxon>Fungi</taxon>
        <taxon>Dikarya</taxon>
        <taxon>Ascomycota</taxon>
        <taxon>Pezizomycotina</taxon>
        <taxon>Eurotiomycetes</taxon>
        <taxon>Eurotiomycetidae</taxon>
        <taxon>Eurotiales</taxon>
        <taxon>Aspergillaceae</taxon>
        <taxon>Aspergillus</taxon>
        <taxon>Aspergillus subgen. Circumdati</taxon>
    </lineage>
</organism>
<evidence type="ECO:0000313" key="3">
    <source>
        <dbReference type="Proteomes" id="UP000326565"/>
    </source>
</evidence>
<dbReference type="OrthoDB" id="2357318at2759"/>